<dbReference type="Proteomes" id="UP000033111">
    <property type="component" value="Chromosome"/>
</dbReference>
<evidence type="ECO:0000313" key="1">
    <source>
        <dbReference type="EMBL" id="AKB27304.1"/>
    </source>
</evidence>
<keyword evidence="2" id="KW-1185">Reference proteome</keyword>
<dbReference type="AlphaFoldDB" id="A0A0E3P1M9"/>
<dbReference type="Pfam" id="PF10050">
    <property type="entry name" value="DUF2284"/>
    <property type="match status" value="1"/>
</dbReference>
<dbReference type="RefSeq" id="WP_231590393.1">
    <property type="nucleotide sequence ID" value="NZ_CP009506.1"/>
</dbReference>
<evidence type="ECO:0008006" key="3">
    <source>
        <dbReference type="Google" id="ProtNLM"/>
    </source>
</evidence>
<name>A0A0E3P1M9_9EURY</name>
<protein>
    <recommendedName>
        <fullName evidence="3">Metal-binding protein</fullName>
    </recommendedName>
</protein>
<dbReference type="KEGG" id="msw:MSSIT_0585"/>
<dbReference type="GeneID" id="24859358"/>
<organism evidence="1 2">
    <name type="scientific">Methanosarcina siciliae T4/M</name>
    <dbReference type="NCBI Taxonomy" id="1434120"/>
    <lineage>
        <taxon>Archaea</taxon>
        <taxon>Methanobacteriati</taxon>
        <taxon>Methanobacteriota</taxon>
        <taxon>Stenosarchaea group</taxon>
        <taxon>Methanomicrobia</taxon>
        <taxon>Methanosarcinales</taxon>
        <taxon>Methanosarcinaceae</taxon>
        <taxon>Methanosarcina</taxon>
    </lineage>
</organism>
<dbReference type="EMBL" id="CP009506">
    <property type="protein sequence ID" value="AKB27304.1"/>
    <property type="molecule type" value="Genomic_DNA"/>
</dbReference>
<dbReference type="InterPro" id="IPR019271">
    <property type="entry name" value="DUF2284_metal-binding"/>
</dbReference>
<accession>A0A0E3P1M9</accession>
<evidence type="ECO:0000313" key="2">
    <source>
        <dbReference type="Proteomes" id="UP000033111"/>
    </source>
</evidence>
<gene>
    <name evidence="1" type="ORF">MSSIT_0585</name>
</gene>
<reference evidence="1 2" key="1">
    <citation type="submission" date="2014-07" db="EMBL/GenBank/DDBJ databases">
        <title>Methanogenic archaea and the global carbon cycle.</title>
        <authorList>
            <person name="Henriksen J.R."/>
            <person name="Luke J."/>
            <person name="Reinhart S."/>
            <person name="Benedict M.N."/>
            <person name="Youngblut N.D."/>
            <person name="Metcalf M.E."/>
            <person name="Whitaker R.J."/>
            <person name="Metcalf W.W."/>
        </authorList>
    </citation>
    <scope>NUCLEOTIDE SEQUENCE [LARGE SCALE GENOMIC DNA]</scope>
    <source>
        <strain evidence="1 2">T4/M</strain>
    </source>
</reference>
<sequence>MRGILLPENAQILIEKASSLGLKAFPLKSGDLAVEDRTALKCAYGCRNYGERLSCPPHILSIEEFRKILSEYSDVLLLAEEHNTAGVKDILEAWGKFRNKSFHKMFELEQEAFRKGFIYAHLLRPGPCNECKKCNLEKCVKPELRRFPPEAVGVNLQKVLEKAGIELEFCKPDKTMCVGILLVG</sequence>
<proteinExistence type="predicted"/>
<dbReference type="HOGENOM" id="CLU_097790_1_1_2"/>
<dbReference type="PATRIC" id="fig|1434120.4.peg.752"/>
<dbReference type="PIRSF" id="PIRSF018748">
    <property type="entry name" value="UCP018748"/>
    <property type="match status" value="1"/>
</dbReference>